<dbReference type="PANTHER" id="PTHR44119:SF4">
    <property type="entry name" value="AEROBIC COBALTOCHELATASE SUBUNIT COBN"/>
    <property type="match status" value="1"/>
</dbReference>
<dbReference type="GO" id="GO:0051116">
    <property type="term" value="F:cobaltochelatase activity"/>
    <property type="evidence" value="ECO:0007669"/>
    <property type="project" value="UniProtKB-EC"/>
</dbReference>
<protein>
    <submittedName>
        <fullName evidence="4">Cobaltochelatase subunit CobN</fullName>
        <ecNumber evidence="4">6.6.1.2</ecNumber>
    </submittedName>
</protein>
<gene>
    <name evidence="4" type="primary">cobN</name>
    <name evidence="4" type="ORF">V5F89_04120</name>
</gene>
<dbReference type="EC" id="6.6.1.2" evidence="4"/>
<sequence length="1297" mass="139709">MPRLLLLLCALLLLPPSLAAQEQEARPVVRIVTTPFVLPAKFRPMQAWARDAGYRLEWVHVGESDRDAGDPAAGADFLVLDGPRPGDMAAAKQAVGPLAALPIPWLSVGGGPPGFGNLPPAAARRLIAYYAGGGAANLETFVAAVPLALAGESLDGLPPPRPMPDTGYYHPQAPRLFREAGEVGRWMEQRGWQARPVVAFAISGGAIRDMQTAVIEALADSAAARGLMPVFFWYDERDPQGIARMIRPLAAQALVNLTHMQDGDARKAEFEALNLPVLQGLNERSGTAAQWRESLSGIGGSSAAVMLTVPEAWGVADPVVLGAVEDGAPVPIAEQVELLTAKLARLVALRTTPAGSKRLALFFWNYPQGEKNLAASNLNLPLSLEKLTRDLAAAGYDVAPQESAPLIAAAQAMLGGLYRPETLGSLLDRDLAARLPLATYKAWLDALPASRREELVAALGPPEESPAVVGGDFVIPRLMLGKLAILPQPPRGRDPGSAYHDKATPPDHRYLATYLWVREGQRADAIVHMGTHGTQEWTPGKDRGLWAGDYPFLLVGDVPVFYPYIQDNVAEALQARRRGRAVTVSHQTPAFAPSGLYDELRDIHALIHQYAQLEAGPVRDRVAEAIRAQARSARLDADMGWSDEAAARDFPGYYTALHDHLHQLARTSIPLGLHVFGAPATPDRRLTTVMQQLGPDYLAALGLDPQEAFAEHFDDIAASAPYRTLARYLREGEDIAAIADPALREQIALAAAYDRNLADPGETEALLTGLAGGFVRAGAGGDPIRNPEIRSGRNLYAFEAEKVPAPAAYEEGGRALERMIEAHKARHGEIPGKIAFSVFSGETIRTLGIGEGQILHALGLRPVWDRGGRVERLDIVPLEELGRPRIDVVMQPTSVYRDQFDAFLRLLADGIDRLADLDEDSGPAAGAHDLEQTLIARGIAPARARELSRLRIFTNAPGDYGTGLPDAIAAGGSGGAASWEGEGDLADPFLARMQYAYGARDWGLKLEGTNLFAEQLRHVDAAVMSRSSNLHGLLSTDHPFEHLGGLSLAVRHLTGHSPALYVTDMRGGEARLATAASFLSDELRVRYLNPHWIGEMQKEGYAGANTMLGIVDNLWGWQVADPGSVRADQWQAMHDTYVRDARRLGLDRFFERVHPDAQLQMIERMQEAIARGYWQADEATRRSLAERRRELQGLVAAAGDLANDAARRRGFGLAAATGAPPAASSAAAAAASAAPPVPPVMGRILERQVLPDPPRPPSLRGQLPAAILLMLLFLAGVLLEAGSRRSSRTWETADARA</sequence>
<keyword evidence="1" id="KW-0812">Transmembrane</keyword>
<keyword evidence="2" id="KW-0732">Signal</keyword>
<dbReference type="InterPro" id="IPR003672">
    <property type="entry name" value="CobN/Mg_chltase"/>
</dbReference>
<keyword evidence="5" id="KW-1185">Reference proteome</keyword>
<evidence type="ECO:0000313" key="5">
    <source>
        <dbReference type="Proteomes" id="UP001335183"/>
    </source>
</evidence>
<feature type="chain" id="PRO_5047078475" evidence="2">
    <location>
        <begin position="20"/>
        <end position="1297"/>
    </location>
</feature>
<dbReference type="CDD" id="cd10150">
    <property type="entry name" value="CobN_like"/>
    <property type="match status" value="1"/>
</dbReference>
<feature type="transmembrane region" description="Helical" evidence="1">
    <location>
        <begin position="1261"/>
        <end position="1279"/>
    </location>
</feature>
<proteinExistence type="predicted"/>
<evidence type="ECO:0000313" key="4">
    <source>
        <dbReference type="EMBL" id="WWA48100.1"/>
    </source>
</evidence>
<dbReference type="RefSeq" id="WP_338446986.1">
    <property type="nucleotide sequence ID" value="NZ_CP144918.1"/>
</dbReference>
<keyword evidence="1" id="KW-1133">Transmembrane helix</keyword>
<name>A0ABZ2D4X9_9SPHN</name>
<dbReference type="EMBL" id="CP144918">
    <property type="protein sequence ID" value="WWA48100.1"/>
    <property type="molecule type" value="Genomic_DNA"/>
</dbReference>
<organism evidence="4 5">
    <name type="scientific">Pelagerythrobacter marensis</name>
    <dbReference type="NCBI Taxonomy" id="543877"/>
    <lineage>
        <taxon>Bacteria</taxon>
        <taxon>Pseudomonadati</taxon>
        <taxon>Pseudomonadota</taxon>
        <taxon>Alphaproteobacteria</taxon>
        <taxon>Sphingomonadales</taxon>
        <taxon>Erythrobacteraceae</taxon>
        <taxon>Pelagerythrobacter</taxon>
    </lineage>
</organism>
<dbReference type="Pfam" id="PF02514">
    <property type="entry name" value="CobN-Mg_chel"/>
    <property type="match status" value="1"/>
</dbReference>
<feature type="signal peptide" evidence="2">
    <location>
        <begin position="1"/>
        <end position="19"/>
    </location>
</feature>
<evidence type="ECO:0000259" key="3">
    <source>
        <dbReference type="Pfam" id="PF02514"/>
    </source>
</evidence>
<dbReference type="NCBIfam" id="NF004644">
    <property type="entry name" value="PRK05989.2-2"/>
    <property type="match status" value="1"/>
</dbReference>
<keyword evidence="1" id="KW-0472">Membrane</keyword>
<keyword evidence="4" id="KW-0436">Ligase</keyword>
<dbReference type="Proteomes" id="UP001335183">
    <property type="component" value="Chromosome"/>
</dbReference>
<dbReference type="PANTHER" id="PTHR44119">
    <property type="entry name" value="MAGNESIUM-CHELATASE SUBUNIT CHLH, CHLOROPLASTIC"/>
    <property type="match status" value="1"/>
</dbReference>
<feature type="domain" description="CobN/magnesium chelatase" evidence="3">
    <location>
        <begin position="128"/>
        <end position="1180"/>
    </location>
</feature>
<accession>A0ABZ2D4X9</accession>
<evidence type="ECO:0000256" key="1">
    <source>
        <dbReference type="SAM" id="Phobius"/>
    </source>
</evidence>
<evidence type="ECO:0000256" key="2">
    <source>
        <dbReference type="SAM" id="SignalP"/>
    </source>
</evidence>
<reference evidence="4 5" key="1">
    <citation type="submission" date="2024-02" db="EMBL/GenBank/DDBJ databases">
        <title>The whole genome sequence of five bacterial samples isolated from Abu Dhabi Sabkha-shore region.</title>
        <authorList>
            <person name="Sudalaimuthuasari N."/>
            <person name="Sarfraz B."/>
            <person name="Tuyisabe J.D."/>
            <person name="Mugisha Ntwali L.D.M."/>
            <person name="Ali A.I.A.A."/>
            <person name="Almansoori S.Z.A."/>
            <person name="Alajami H.S.A."/>
            <person name="Almeqbaali A.A.S."/>
            <person name="Kundu B."/>
            <person name="Saeed E.E."/>
            <person name="Sukumarinath V."/>
            <person name="Mishra A.K."/>
            <person name="Hazzouri K.M."/>
            <person name="Almaskari R."/>
            <person name="Sharma A.K."/>
            <person name="Amiri K.M.A."/>
        </authorList>
    </citation>
    <scope>NUCLEOTIDE SEQUENCE [LARGE SCALE GENOMIC DNA]</scope>
    <source>
        <strain evidence="5">kcgeb_sd</strain>
    </source>
</reference>